<dbReference type="EMBL" id="JXQW01000033">
    <property type="protein sequence ID" value="KIP99717.1"/>
    <property type="molecule type" value="Genomic_DNA"/>
</dbReference>
<keyword evidence="1" id="KW-0472">Membrane</keyword>
<dbReference type="Pfam" id="PF06796">
    <property type="entry name" value="NapE"/>
    <property type="match status" value="1"/>
</dbReference>
<organism evidence="2 3">
    <name type="scientific">Pseudomonas fulva</name>
    <dbReference type="NCBI Taxonomy" id="47880"/>
    <lineage>
        <taxon>Bacteria</taxon>
        <taxon>Pseudomonadati</taxon>
        <taxon>Pseudomonadota</taxon>
        <taxon>Gammaproteobacteria</taxon>
        <taxon>Pseudomonadales</taxon>
        <taxon>Pseudomonadaceae</taxon>
        <taxon>Pseudomonas</taxon>
    </lineage>
</organism>
<reference evidence="2 3" key="1">
    <citation type="submission" date="2014-12" db="EMBL/GenBank/DDBJ databases">
        <title>16Stimator: statistical estimation of ribosomal gene copy numbers from draft genome assemblies.</title>
        <authorList>
            <person name="Perisin M.A."/>
            <person name="Vetter M."/>
            <person name="Gilbert J.A."/>
            <person name="Bergelson J."/>
        </authorList>
    </citation>
    <scope>NUCLEOTIDE SEQUENCE [LARGE SCALE GENOMIC DNA]</scope>
    <source>
        <strain evidence="2 3">MEJ086</strain>
    </source>
</reference>
<gene>
    <name evidence="2" type="ORF">RU08_13495</name>
</gene>
<evidence type="ECO:0000313" key="3">
    <source>
        <dbReference type="Proteomes" id="UP000032068"/>
    </source>
</evidence>
<feature type="transmembrane region" description="Helical" evidence="1">
    <location>
        <begin position="17"/>
        <end position="44"/>
    </location>
</feature>
<dbReference type="AlphaFoldDB" id="A0A0D0KK00"/>
<evidence type="ECO:0000313" key="2">
    <source>
        <dbReference type="EMBL" id="KIP99717.1"/>
    </source>
</evidence>
<protein>
    <submittedName>
        <fullName evidence="2">Nitrate reductase</fullName>
    </submittedName>
</protein>
<accession>A0A0D0KK00</accession>
<proteinExistence type="predicted"/>
<dbReference type="NCBIfam" id="TIGR02973">
    <property type="entry name" value="nitrate_rd_NapE"/>
    <property type="match status" value="1"/>
</dbReference>
<dbReference type="Proteomes" id="UP000032068">
    <property type="component" value="Unassembled WGS sequence"/>
</dbReference>
<dbReference type="InterPro" id="IPR004448">
    <property type="entry name" value="Nitrate_reductase_NapE"/>
</dbReference>
<name>A0A0D0KK00_9PSED</name>
<sequence length="55" mass="6184">MPSPSEDAGGKRRERRLFLFLVIFLFPLLSVTLVGAYGFTVWFLQMLFGPPGPPN</sequence>
<evidence type="ECO:0000256" key="1">
    <source>
        <dbReference type="SAM" id="Phobius"/>
    </source>
</evidence>
<keyword evidence="1" id="KW-0812">Transmembrane</keyword>
<dbReference type="RefSeq" id="WP_042554417.1">
    <property type="nucleotide sequence ID" value="NZ_JXQW01000033.1"/>
</dbReference>
<keyword evidence="1" id="KW-1133">Transmembrane helix</keyword>
<comment type="caution">
    <text evidence="2">The sequence shown here is derived from an EMBL/GenBank/DDBJ whole genome shotgun (WGS) entry which is preliminary data.</text>
</comment>
<dbReference type="InterPro" id="IPR010649">
    <property type="entry name" value="NapE_TorE"/>
</dbReference>